<feature type="transmembrane region" description="Helical" evidence="1">
    <location>
        <begin position="101"/>
        <end position="120"/>
    </location>
</feature>
<dbReference type="AlphaFoldDB" id="A0A6J7L7I6"/>
<name>A0A6J7L7I6_9ZZZZ</name>
<feature type="transmembrane region" description="Helical" evidence="1">
    <location>
        <begin position="43"/>
        <end position="61"/>
    </location>
</feature>
<evidence type="ECO:0000256" key="1">
    <source>
        <dbReference type="SAM" id="Phobius"/>
    </source>
</evidence>
<keyword evidence="1" id="KW-0812">Transmembrane</keyword>
<evidence type="ECO:0000313" key="2">
    <source>
        <dbReference type="EMBL" id="CAB4964041.1"/>
    </source>
</evidence>
<reference evidence="2" key="1">
    <citation type="submission" date="2020-05" db="EMBL/GenBank/DDBJ databases">
        <authorList>
            <person name="Chiriac C."/>
            <person name="Salcher M."/>
            <person name="Ghai R."/>
            <person name="Kavagutti S V."/>
        </authorList>
    </citation>
    <scope>NUCLEOTIDE SEQUENCE</scope>
</reference>
<keyword evidence="1" id="KW-0472">Membrane</keyword>
<organism evidence="2">
    <name type="scientific">freshwater metagenome</name>
    <dbReference type="NCBI Taxonomy" id="449393"/>
    <lineage>
        <taxon>unclassified sequences</taxon>
        <taxon>metagenomes</taxon>
        <taxon>ecological metagenomes</taxon>
    </lineage>
</organism>
<keyword evidence="1" id="KW-1133">Transmembrane helix</keyword>
<sequence length="181" mass="18996">MHPSASRFTGPARVGRGVLLGTAVVLLTVTGHTAGGTWSGQDMVSLLLLWPLAVALSLVAADRRRSAAWLFAFALGMQALFHVLLSIASGHGPHAAPFLPSSTMIVGHLGAAAVTALVLAQGDRLLHAWLALWGMLARGVVTVTPMRVMRAPGRLAYVGPFVHDWLNCTAISRRGPPELGS</sequence>
<accession>A0A6J7L7I6</accession>
<protein>
    <submittedName>
        <fullName evidence="2">Unannotated protein</fullName>
    </submittedName>
</protein>
<feature type="transmembrane region" description="Helical" evidence="1">
    <location>
        <begin position="68"/>
        <end position="89"/>
    </location>
</feature>
<dbReference type="EMBL" id="CAFBNE010000094">
    <property type="protein sequence ID" value="CAB4964041.1"/>
    <property type="molecule type" value="Genomic_DNA"/>
</dbReference>
<gene>
    <name evidence="2" type="ORF">UFOPK3772_02454</name>
</gene>
<proteinExistence type="predicted"/>